<dbReference type="EC" id="1.1.1.86" evidence="9"/>
<comment type="pathway">
    <text evidence="1 9">Amino-acid biosynthesis; L-valine biosynthesis; L-valine from pyruvate: step 2/4.</text>
</comment>
<evidence type="ECO:0000256" key="5">
    <source>
        <dbReference type="ARBA" id="ARBA00022723"/>
    </source>
</evidence>
<keyword evidence="8 9" id="KW-0100">Branched-chain amino acid biosynthesis</keyword>
<comment type="pathway">
    <text evidence="2 9">Amino-acid biosynthesis; L-isoleucine biosynthesis; L-isoleucine from 2-oxobutanoate: step 2/4.</text>
</comment>
<dbReference type="KEGG" id="bmei:Spa11_45730"/>
<feature type="binding site" evidence="9">
    <location>
        <position position="134"/>
    </location>
    <ligand>
        <name>NADP(+)</name>
        <dbReference type="ChEBI" id="CHEBI:58349"/>
    </ligand>
</feature>
<dbReference type="PROSITE" id="PS51851">
    <property type="entry name" value="KARI_C"/>
    <property type="match status" value="1"/>
</dbReference>
<organism evidence="13 14">
    <name type="scientific">Botrimarina mediterranea</name>
    <dbReference type="NCBI Taxonomy" id="2528022"/>
    <lineage>
        <taxon>Bacteria</taxon>
        <taxon>Pseudomonadati</taxon>
        <taxon>Planctomycetota</taxon>
        <taxon>Planctomycetia</taxon>
        <taxon>Pirellulales</taxon>
        <taxon>Lacipirellulaceae</taxon>
        <taxon>Botrimarina</taxon>
    </lineage>
</organism>
<dbReference type="NCBIfam" id="NF004017">
    <property type="entry name" value="PRK05479.1"/>
    <property type="match status" value="1"/>
</dbReference>
<evidence type="ECO:0000256" key="4">
    <source>
        <dbReference type="ARBA" id="ARBA00022605"/>
    </source>
</evidence>
<comment type="catalytic activity">
    <reaction evidence="9">
        <text>(2R)-2,3-dihydroxy-3-methylbutanoate + NADP(+) = (2S)-2-acetolactate + NADPH + H(+)</text>
        <dbReference type="Rhea" id="RHEA:22068"/>
        <dbReference type="ChEBI" id="CHEBI:15378"/>
        <dbReference type="ChEBI" id="CHEBI:49072"/>
        <dbReference type="ChEBI" id="CHEBI:57783"/>
        <dbReference type="ChEBI" id="CHEBI:58349"/>
        <dbReference type="ChEBI" id="CHEBI:58476"/>
        <dbReference type="EC" id="1.1.1.86"/>
    </reaction>
</comment>
<comment type="cofactor">
    <cofactor evidence="9">
        <name>Mg(2+)</name>
        <dbReference type="ChEBI" id="CHEBI:18420"/>
    </cofactor>
    <text evidence="9">Binds 2 magnesium ions per subunit.</text>
</comment>
<feature type="binding site" evidence="9 10">
    <location>
        <position position="202"/>
    </location>
    <ligand>
        <name>Mg(2+)</name>
        <dbReference type="ChEBI" id="CHEBI:18420"/>
        <label>2</label>
    </ligand>
</feature>
<feature type="domain" description="KARI N-terminal Rossmann" evidence="11">
    <location>
        <begin position="2"/>
        <end position="193"/>
    </location>
</feature>
<feature type="active site" evidence="9">
    <location>
        <position position="108"/>
    </location>
</feature>
<dbReference type="GO" id="GO:0016853">
    <property type="term" value="F:isomerase activity"/>
    <property type="evidence" value="ECO:0007669"/>
    <property type="project" value="UniProtKB-KW"/>
</dbReference>
<dbReference type="GO" id="GO:0000287">
    <property type="term" value="F:magnesium ion binding"/>
    <property type="evidence" value="ECO:0007669"/>
    <property type="project" value="UniProtKB-UniRule"/>
</dbReference>
<reference evidence="13 14" key="1">
    <citation type="submission" date="2019-02" db="EMBL/GenBank/DDBJ databases">
        <title>Deep-cultivation of Planctomycetes and their phenomic and genomic characterization uncovers novel biology.</title>
        <authorList>
            <person name="Wiegand S."/>
            <person name="Jogler M."/>
            <person name="Boedeker C."/>
            <person name="Pinto D."/>
            <person name="Vollmers J."/>
            <person name="Rivas-Marin E."/>
            <person name="Kohn T."/>
            <person name="Peeters S.H."/>
            <person name="Heuer A."/>
            <person name="Rast P."/>
            <person name="Oberbeckmann S."/>
            <person name="Bunk B."/>
            <person name="Jeske O."/>
            <person name="Meyerdierks A."/>
            <person name="Storesund J.E."/>
            <person name="Kallscheuer N."/>
            <person name="Luecker S."/>
            <person name="Lage O.M."/>
            <person name="Pohl T."/>
            <person name="Merkel B.J."/>
            <person name="Hornburger P."/>
            <person name="Mueller R.-W."/>
            <person name="Bruemmer F."/>
            <person name="Labrenz M."/>
            <person name="Spormann A.M."/>
            <person name="Op den Camp H."/>
            <person name="Overmann J."/>
            <person name="Amann R."/>
            <person name="Jetten M.S.M."/>
            <person name="Mascher T."/>
            <person name="Medema M.H."/>
            <person name="Devos D.P."/>
            <person name="Kaster A.-K."/>
            <person name="Ovreas L."/>
            <person name="Rohde M."/>
            <person name="Galperin M.Y."/>
            <person name="Jogler C."/>
        </authorList>
    </citation>
    <scope>NUCLEOTIDE SEQUENCE [LARGE SCALE GENOMIC DNA]</scope>
    <source>
        <strain evidence="13 14">Spa11</strain>
    </source>
</reference>
<feature type="binding site" evidence="9 10">
    <location>
        <position position="206"/>
    </location>
    <ligand>
        <name>Mg(2+)</name>
        <dbReference type="ChEBI" id="CHEBI:18420"/>
        <label>1</label>
    </ligand>
</feature>
<dbReference type="InterPro" id="IPR036291">
    <property type="entry name" value="NAD(P)-bd_dom_sf"/>
</dbReference>
<dbReference type="GO" id="GO:0009097">
    <property type="term" value="P:isoleucine biosynthetic process"/>
    <property type="evidence" value="ECO:0007669"/>
    <property type="project" value="UniProtKB-UniRule"/>
</dbReference>
<keyword evidence="7 9" id="KW-0560">Oxidoreductase</keyword>
<dbReference type="HAMAP" id="MF_00435">
    <property type="entry name" value="IlvC"/>
    <property type="match status" value="1"/>
</dbReference>
<comment type="caution">
    <text evidence="9">Lacks conserved residue(s) required for the propagation of feature annotation.</text>
</comment>
<feature type="binding site" evidence="9">
    <location>
        <position position="48"/>
    </location>
    <ligand>
        <name>NADP(+)</name>
        <dbReference type="ChEBI" id="CHEBI:58349"/>
    </ligand>
</feature>
<dbReference type="InterPro" id="IPR013116">
    <property type="entry name" value="KARI_N"/>
</dbReference>
<evidence type="ECO:0000256" key="2">
    <source>
        <dbReference type="ARBA" id="ARBA00004885"/>
    </source>
</evidence>
<feature type="binding site" evidence="9">
    <location>
        <begin position="25"/>
        <end position="28"/>
    </location>
    <ligand>
        <name>NADP(+)</name>
        <dbReference type="ChEBI" id="CHEBI:58349"/>
    </ligand>
</feature>
<dbReference type="Pfam" id="PF07991">
    <property type="entry name" value="KARI_N"/>
    <property type="match status" value="1"/>
</dbReference>
<dbReference type="Proteomes" id="UP000316426">
    <property type="component" value="Chromosome"/>
</dbReference>
<evidence type="ECO:0000256" key="3">
    <source>
        <dbReference type="ARBA" id="ARBA00010318"/>
    </source>
</evidence>
<protein>
    <recommendedName>
        <fullName evidence="9">Ketol-acid reductoisomerase (NADP(+))</fullName>
        <shortName evidence="9">KARI</shortName>
        <ecNumber evidence="9">1.1.1.86</ecNumber>
    </recommendedName>
    <alternativeName>
        <fullName evidence="9">Acetohydroxy-acid isomeroreductase</fullName>
        <shortName evidence="9">AHIR</shortName>
    </alternativeName>
    <alternativeName>
        <fullName evidence="9">Alpha-keto-beta-hydroxylacyl reductoisomerase</fullName>
    </alternativeName>
</protein>
<dbReference type="InterPro" id="IPR008927">
    <property type="entry name" value="6-PGluconate_DH-like_C_sf"/>
</dbReference>
<sequence>MAQIYYDADADLAALKGKTVAIIGYGSQGHAHAQNLRDSGVNVVVGQRPGGANYDLAKEHGFEPVSAADAAKQADVVNILLPDEVQAEVFKSDILPNLKKGAVLMCSHGFNIHFGLIEPPKGTDLLLVAPKGPGHLVRSEFEAGGGVPCLIATRKAGTVAADDDMSDESSSVFKIGMAYAKGIGGTRGGVIRTTFAEETETDLFGEQAVLCGGLSELIKAGFETLVEAGYQPEMAYFECMHEVKLIVDLFYQGGLSYMRYSVSNTAEYGDYKTGPRIITEETKAEMKRVLEDIQSGRFARDWMLENKAGAPMFKATRRRERTHGVEIVGKELRRMMSWIKEKEVN</sequence>
<keyword evidence="9" id="KW-0521">NADP</keyword>
<evidence type="ECO:0000256" key="1">
    <source>
        <dbReference type="ARBA" id="ARBA00004864"/>
    </source>
</evidence>
<dbReference type="AlphaFoldDB" id="A0A518KEZ1"/>
<keyword evidence="14" id="KW-1185">Reference proteome</keyword>
<proteinExistence type="inferred from homology"/>
<comment type="catalytic activity">
    <reaction evidence="9">
        <text>(2R,3R)-2,3-dihydroxy-3-methylpentanoate + NADP(+) = (S)-2-ethyl-2-hydroxy-3-oxobutanoate + NADPH + H(+)</text>
        <dbReference type="Rhea" id="RHEA:13493"/>
        <dbReference type="ChEBI" id="CHEBI:15378"/>
        <dbReference type="ChEBI" id="CHEBI:49256"/>
        <dbReference type="ChEBI" id="CHEBI:49258"/>
        <dbReference type="ChEBI" id="CHEBI:57783"/>
        <dbReference type="ChEBI" id="CHEBI:58349"/>
        <dbReference type="EC" id="1.1.1.86"/>
    </reaction>
</comment>
<evidence type="ECO:0000256" key="8">
    <source>
        <dbReference type="ARBA" id="ARBA00023304"/>
    </source>
</evidence>
<dbReference type="UniPathway" id="UPA00049">
    <property type="reaction ID" value="UER00060"/>
</dbReference>
<dbReference type="GO" id="GO:0009099">
    <property type="term" value="P:L-valine biosynthetic process"/>
    <property type="evidence" value="ECO:0007669"/>
    <property type="project" value="UniProtKB-UniRule"/>
</dbReference>
<keyword evidence="5 9" id="KW-0479">Metal-binding</keyword>
<dbReference type="SUPFAM" id="SSF48179">
    <property type="entry name" value="6-phosphogluconate dehydrogenase C-terminal domain-like"/>
    <property type="match status" value="1"/>
</dbReference>
<dbReference type="Pfam" id="PF01450">
    <property type="entry name" value="KARI_C"/>
    <property type="match status" value="1"/>
</dbReference>
<dbReference type="GO" id="GO:0005829">
    <property type="term" value="C:cytosol"/>
    <property type="evidence" value="ECO:0007669"/>
    <property type="project" value="TreeGrafter"/>
</dbReference>
<evidence type="ECO:0000256" key="6">
    <source>
        <dbReference type="ARBA" id="ARBA00022842"/>
    </source>
</evidence>
<dbReference type="PIRSF" id="PIRSF000116">
    <property type="entry name" value="IlvC_gammaproteo"/>
    <property type="match status" value="1"/>
</dbReference>
<evidence type="ECO:0000313" key="13">
    <source>
        <dbReference type="EMBL" id="QDV76343.1"/>
    </source>
</evidence>
<evidence type="ECO:0000259" key="11">
    <source>
        <dbReference type="PROSITE" id="PS51850"/>
    </source>
</evidence>
<feature type="domain" description="KARI C-terminal knotted" evidence="12">
    <location>
        <begin position="194"/>
        <end position="339"/>
    </location>
</feature>
<evidence type="ECO:0000313" key="14">
    <source>
        <dbReference type="Proteomes" id="UP000316426"/>
    </source>
</evidence>
<dbReference type="EMBL" id="CP036349">
    <property type="protein sequence ID" value="QDV76343.1"/>
    <property type="molecule type" value="Genomic_DNA"/>
</dbReference>
<dbReference type="PANTHER" id="PTHR21371">
    <property type="entry name" value="KETOL-ACID REDUCTOISOMERASE, MITOCHONDRIAL"/>
    <property type="match status" value="1"/>
</dbReference>
<dbReference type="FunFam" id="3.40.50.720:FF:000023">
    <property type="entry name" value="Ketol-acid reductoisomerase (NADP(+))"/>
    <property type="match status" value="1"/>
</dbReference>
<evidence type="ECO:0000256" key="9">
    <source>
        <dbReference type="HAMAP-Rule" id="MF_00435"/>
    </source>
</evidence>
<comment type="function">
    <text evidence="9">Involved in the biosynthesis of branched-chain amino acids (BCAA). Catalyzes an alkyl-migration followed by a ketol-acid reduction of (S)-2-acetolactate (S2AL) to yield (R)-2,3-dihydroxy-isovalerate. In the isomerase reaction, S2AL is rearranged via a Mg-dependent methyl migration to produce 3-hydroxy-3-methyl-2-ketobutyrate (HMKB). In the reductase reaction, this 2-ketoacid undergoes a metal-dependent reduction by NADPH to yield (R)-2,3-dihydroxy-isovalerate.</text>
</comment>
<dbReference type="InterPro" id="IPR013023">
    <property type="entry name" value="KARI"/>
</dbReference>
<comment type="similarity">
    <text evidence="3 9 10">Belongs to the ketol-acid reductoisomerase family.</text>
</comment>
<dbReference type="Gene3D" id="6.10.240.10">
    <property type="match status" value="1"/>
</dbReference>
<dbReference type="PANTHER" id="PTHR21371:SF1">
    <property type="entry name" value="KETOL-ACID REDUCTOISOMERASE, MITOCHONDRIAL"/>
    <property type="match status" value="1"/>
</dbReference>
<dbReference type="UniPathway" id="UPA00047">
    <property type="reaction ID" value="UER00056"/>
</dbReference>
<dbReference type="NCBIfam" id="TIGR00465">
    <property type="entry name" value="ilvC"/>
    <property type="match status" value="1"/>
</dbReference>
<evidence type="ECO:0000256" key="7">
    <source>
        <dbReference type="ARBA" id="ARBA00023002"/>
    </source>
</evidence>
<feature type="binding site" evidence="9 10">
    <location>
        <position position="242"/>
    </location>
    <ligand>
        <name>Mg(2+)</name>
        <dbReference type="ChEBI" id="CHEBI:18420"/>
        <label>2</label>
    </ligand>
</feature>
<dbReference type="RefSeq" id="WP_145116787.1">
    <property type="nucleotide sequence ID" value="NZ_CP036349.1"/>
</dbReference>
<keyword evidence="13" id="KW-0413">Isomerase</keyword>
<dbReference type="PROSITE" id="PS51850">
    <property type="entry name" value="KARI_N"/>
    <property type="match status" value="1"/>
</dbReference>
<feature type="binding site" evidence="9 10">
    <location>
        <position position="238"/>
    </location>
    <ligand>
        <name>Mg(2+)</name>
        <dbReference type="ChEBI" id="CHEBI:18420"/>
        <label>2</label>
    </ligand>
</feature>
<dbReference type="InterPro" id="IPR000506">
    <property type="entry name" value="KARI_C"/>
</dbReference>
<gene>
    <name evidence="9 13" type="primary">ilvC</name>
    <name evidence="13" type="ORF">Spa11_45730</name>
</gene>
<accession>A0A518KEZ1</accession>
<dbReference type="GO" id="GO:0050661">
    <property type="term" value="F:NADP binding"/>
    <property type="evidence" value="ECO:0007669"/>
    <property type="project" value="InterPro"/>
</dbReference>
<dbReference type="Gene3D" id="3.40.50.720">
    <property type="entry name" value="NAD(P)-binding Rossmann-like Domain"/>
    <property type="match status" value="1"/>
</dbReference>
<dbReference type="GO" id="GO:0004455">
    <property type="term" value="F:ketol-acid reductoisomerase activity"/>
    <property type="evidence" value="ECO:0007669"/>
    <property type="project" value="UniProtKB-UniRule"/>
</dbReference>
<dbReference type="SUPFAM" id="SSF51735">
    <property type="entry name" value="NAD(P)-binding Rossmann-fold domains"/>
    <property type="match status" value="1"/>
</dbReference>
<feature type="binding site" evidence="9 10">
    <location>
        <position position="202"/>
    </location>
    <ligand>
        <name>Mg(2+)</name>
        <dbReference type="ChEBI" id="CHEBI:18420"/>
        <label>1</label>
    </ligand>
</feature>
<name>A0A518KEZ1_9BACT</name>
<keyword evidence="4 9" id="KW-0028">Amino-acid biosynthesis</keyword>
<evidence type="ECO:0000256" key="10">
    <source>
        <dbReference type="PROSITE-ProRule" id="PRU01198"/>
    </source>
</evidence>
<dbReference type="InterPro" id="IPR014359">
    <property type="entry name" value="KARI_prok"/>
</dbReference>
<keyword evidence="6 9" id="KW-0460">Magnesium</keyword>
<feature type="binding site" evidence="9 10">
    <location>
        <position position="263"/>
    </location>
    <ligand>
        <name>substrate</name>
    </ligand>
</feature>
<dbReference type="NCBIfam" id="NF009940">
    <property type="entry name" value="PRK13403.1"/>
    <property type="match status" value="1"/>
</dbReference>
<evidence type="ECO:0000259" key="12">
    <source>
        <dbReference type="PROSITE" id="PS51851"/>
    </source>
</evidence>